<name>A0A1M6YAA1_9BACL</name>
<accession>A0A1M6YAA1</accession>
<evidence type="ECO:0000313" key="2">
    <source>
        <dbReference type="EMBL" id="SHL14935.1"/>
    </source>
</evidence>
<dbReference type="InterPro" id="IPR001763">
    <property type="entry name" value="Rhodanese-like_dom"/>
</dbReference>
<gene>
    <name evidence="2" type="ORF">SAMN05443507_1462</name>
</gene>
<dbReference type="EMBL" id="FRAF01000046">
    <property type="protein sequence ID" value="SHL14935.1"/>
    <property type="molecule type" value="Genomic_DNA"/>
</dbReference>
<protein>
    <submittedName>
        <fullName evidence="2">Rhodanese-related sulfurtransferase</fullName>
    </submittedName>
</protein>
<dbReference type="RefSeq" id="WP_072875411.1">
    <property type="nucleotide sequence ID" value="NZ_FRAF01000046.1"/>
</dbReference>
<organism evidence="2 3">
    <name type="scientific">Alicyclobacillus tolerans</name>
    <dbReference type="NCBI Taxonomy" id="90970"/>
    <lineage>
        <taxon>Bacteria</taxon>
        <taxon>Bacillati</taxon>
        <taxon>Bacillota</taxon>
        <taxon>Bacilli</taxon>
        <taxon>Bacillales</taxon>
        <taxon>Alicyclobacillaceae</taxon>
        <taxon>Alicyclobacillus</taxon>
    </lineage>
</organism>
<feature type="domain" description="Rhodanese" evidence="1">
    <location>
        <begin position="116"/>
        <end position="199"/>
    </location>
</feature>
<proteinExistence type="predicted"/>
<dbReference type="PROSITE" id="PS50206">
    <property type="entry name" value="RHODANESE_3"/>
    <property type="match status" value="1"/>
</dbReference>
<reference evidence="3" key="1">
    <citation type="submission" date="2016-11" db="EMBL/GenBank/DDBJ databases">
        <authorList>
            <person name="Varghese N."/>
            <person name="Submissions S."/>
        </authorList>
    </citation>
    <scope>NUCLEOTIDE SEQUENCE [LARGE SCALE GENOMIC DNA]</scope>
    <source>
        <strain evidence="3">USBA-503</strain>
    </source>
</reference>
<dbReference type="AlphaFoldDB" id="A0A1M6YAA1"/>
<keyword evidence="3" id="KW-1185">Reference proteome</keyword>
<dbReference type="CDD" id="cd00158">
    <property type="entry name" value="RHOD"/>
    <property type="match status" value="1"/>
</dbReference>
<sequence length="201" mass="22968">MRPNKIFASEVFNKIQENRPFDLLDLRSVAEFMNGFIPFSMNLPESEPDFLVNLRKIWPNPRNVVVITLNSTIPDQVQSAIQIVGGNLIGYLNYNEWTEGGYPILTLEGIEIDELSKDSTVLIDVRTESEWKSKQIPKSLNVPLLDLENISRNLDHGQNYVVYCAGIYRGLNGAAKLRSEGYNVRYFANGLNTWYEHVVQE</sequence>
<dbReference type="STRING" id="1830138.SAMN05443507_1462"/>
<dbReference type="PANTHER" id="PTHR43031:SF16">
    <property type="entry name" value="OXIDOREDUCTASE"/>
    <property type="match status" value="1"/>
</dbReference>
<dbReference type="SUPFAM" id="SSF52821">
    <property type="entry name" value="Rhodanese/Cell cycle control phosphatase"/>
    <property type="match status" value="2"/>
</dbReference>
<dbReference type="InterPro" id="IPR050229">
    <property type="entry name" value="GlpE_sulfurtransferase"/>
</dbReference>
<dbReference type="Gene3D" id="3.40.250.10">
    <property type="entry name" value="Rhodanese-like domain"/>
    <property type="match status" value="1"/>
</dbReference>
<evidence type="ECO:0000259" key="1">
    <source>
        <dbReference type="PROSITE" id="PS50206"/>
    </source>
</evidence>
<dbReference type="OrthoDB" id="9800872at2"/>
<dbReference type="PANTHER" id="PTHR43031">
    <property type="entry name" value="FAD-DEPENDENT OXIDOREDUCTASE"/>
    <property type="match status" value="1"/>
</dbReference>
<dbReference type="Pfam" id="PF00581">
    <property type="entry name" value="Rhodanese"/>
    <property type="match status" value="1"/>
</dbReference>
<dbReference type="SMART" id="SM00450">
    <property type="entry name" value="RHOD"/>
    <property type="match status" value="1"/>
</dbReference>
<dbReference type="InterPro" id="IPR036873">
    <property type="entry name" value="Rhodanese-like_dom_sf"/>
</dbReference>
<evidence type="ECO:0000313" key="3">
    <source>
        <dbReference type="Proteomes" id="UP000184016"/>
    </source>
</evidence>
<dbReference type="GO" id="GO:0016740">
    <property type="term" value="F:transferase activity"/>
    <property type="evidence" value="ECO:0007669"/>
    <property type="project" value="UniProtKB-KW"/>
</dbReference>
<dbReference type="Proteomes" id="UP000184016">
    <property type="component" value="Unassembled WGS sequence"/>
</dbReference>
<keyword evidence="2" id="KW-0808">Transferase</keyword>